<reference evidence="4" key="1">
    <citation type="journal article" date="2019" name="Int. J. Syst. Evol. Microbiol.">
        <title>The Global Catalogue of Microorganisms (GCM) 10K type strain sequencing project: providing services to taxonomists for standard genome sequencing and annotation.</title>
        <authorList>
            <consortium name="The Broad Institute Genomics Platform"/>
            <consortium name="The Broad Institute Genome Sequencing Center for Infectious Disease"/>
            <person name="Wu L."/>
            <person name="Ma J."/>
        </authorList>
    </citation>
    <scope>NUCLEOTIDE SEQUENCE [LARGE SCALE GENOMIC DNA]</scope>
    <source>
        <strain evidence="4">CECT 8655</strain>
    </source>
</reference>
<dbReference type="InterPro" id="IPR018110">
    <property type="entry name" value="Mandel_Rmase/mucon_lact_enz_CS"/>
</dbReference>
<dbReference type="InterPro" id="IPR036849">
    <property type="entry name" value="Enolase-like_C_sf"/>
</dbReference>
<evidence type="ECO:0000313" key="4">
    <source>
        <dbReference type="Proteomes" id="UP001595826"/>
    </source>
</evidence>
<accession>A0ABV8RCU2</accession>
<evidence type="ECO:0000313" key="3">
    <source>
        <dbReference type="EMBL" id="MFC4269572.1"/>
    </source>
</evidence>
<dbReference type="SFLD" id="SFLDS00001">
    <property type="entry name" value="Enolase"/>
    <property type="match status" value="1"/>
</dbReference>
<organism evidence="3 4">
    <name type="scientific">Polaribacter marinivivus</name>
    <dbReference type="NCBI Taxonomy" id="1524260"/>
    <lineage>
        <taxon>Bacteria</taxon>
        <taxon>Pseudomonadati</taxon>
        <taxon>Bacteroidota</taxon>
        <taxon>Flavobacteriia</taxon>
        <taxon>Flavobacteriales</taxon>
        <taxon>Flavobacteriaceae</taxon>
    </lineage>
</organism>
<proteinExistence type="predicted"/>
<sequence>MIKASYKKYTLNFKNPSGTSRGILRTKETWFIILKEDDKIGIGETGLFRGLSIDDVDDYEDKLKWACKNINLGLTQLLSHFVNYPSIQFGLEQAFLSLESSNPYTLFSSKFTESKDSISINGLIWMGEKDFMKKQIIEKLAAGFSCIKMKIGAIDFDSEIELLTSIRKEFSSKEIELRVDANGAFNPNNALEKLHRLSELDLHSIEQPIKQGQIEEMANLCAKTPLPIALDEELIGVFSYEDKNRIITQINPQYIILKPSLVGGFAGSKEWINLAEENNIGWWITSALESNIGLNAIAQFTYTLQSNLPQGLGTGSLFTNNIDSPLEVKKGALHYNNQQNWNFNI</sequence>
<dbReference type="SMART" id="SM00922">
    <property type="entry name" value="MR_MLE"/>
    <property type="match status" value="1"/>
</dbReference>
<dbReference type="SFLD" id="SFLDF00009">
    <property type="entry name" value="o-succinylbenzoate_synthase"/>
    <property type="match status" value="1"/>
</dbReference>
<feature type="domain" description="Mandelate racemase/muconate lactonizing enzyme C-terminal" evidence="2">
    <location>
        <begin position="129"/>
        <end position="227"/>
    </location>
</feature>
<evidence type="ECO:0000256" key="1">
    <source>
        <dbReference type="ARBA" id="ARBA00022723"/>
    </source>
</evidence>
<dbReference type="InterPro" id="IPR029065">
    <property type="entry name" value="Enolase_C-like"/>
</dbReference>
<dbReference type="PROSITE" id="PS00909">
    <property type="entry name" value="MR_MLE_2"/>
    <property type="match status" value="1"/>
</dbReference>
<dbReference type="SFLD" id="SFLDG00180">
    <property type="entry name" value="muconate_cycloisomerase"/>
    <property type="match status" value="1"/>
</dbReference>
<comment type="caution">
    <text evidence="3">The sequence shown here is derived from an EMBL/GenBank/DDBJ whole genome shotgun (WGS) entry which is preliminary data.</text>
</comment>
<dbReference type="SUPFAM" id="SSF54826">
    <property type="entry name" value="Enolase N-terminal domain-like"/>
    <property type="match status" value="1"/>
</dbReference>
<dbReference type="Pfam" id="PF13378">
    <property type="entry name" value="MR_MLE_C"/>
    <property type="match status" value="1"/>
</dbReference>
<dbReference type="RefSeq" id="WP_377410758.1">
    <property type="nucleotide sequence ID" value="NZ_JBHSCY010000002.1"/>
</dbReference>
<dbReference type="Proteomes" id="UP001595826">
    <property type="component" value="Unassembled WGS sequence"/>
</dbReference>
<dbReference type="InterPro" id="IPR029017">
    <property type="entry name" value="Enolase-like_N"/>
</dbReference>
<name>A0ABV8RCU2_9FLAO</name>
<keyword evidence="1" id="KW-0479">Metal-binding</keyword>
<dbReference type="SUPFAM" id="SSF51604">
    <property type="entry name" value="Enolase C-terminal domain-like"/>
    <property type="match status" value="1"/>
</dbReference>
<protein>
    <submittedName>
        <fullName evidence="3">O-succinylbenzoate synthase</fullName>
    </submittedName>
</protein>
<gene>
    <name evidence="3" type="ORF">ACFOWD_11695</name>
</gene>
<keyword evidence="4" id="KW-1185">Reference proteome</keyword>
<dbReference type="EMBL" id="JBHSCY010000002">
    <property type="protein sequence ID" value="MFC4269572.1"/>
    <property type="molecule type" value="Genomic_DNA"/>
</dbReference>
<evidence type="ECO:0000259" key="2">
    <source>
        <dbReference type="SMART" id="SM00922"/>
    </source>
</evidence>
<dbReference type="PANTHER" id="PTHR48073">
    <property type="entry name" value="O-SUCCINYLBENZOATE SYNTHASE-RELATED"/>
    <property type="match status" value="1"/>
</dbReference>
<dbReference type="Gene3D" id="3.20.20.120">
    <property type="entry name" value="Enolase-like C-terminal domain"/>
    <property type="match status" value="1"/>
</dbReference>
<dbReference type="InterPro" id="IPR013342">
    <property type="entry name" value="Mandelate_racemase_C"/>
</dbReference>
<dbReference type="CDD" id="cd03320">
    <property type="entry name" value="OSBS"/>
    <property type="match status" value="1"/>
</dbReference>
<dbReference type="PANTHER" id="PTHR48073:SF2">
    <property type="entry name" value="O-SUCCINYLBENZOATE SYNTHASE"/>
    <property type="match status" value="1"/>
</dbReference>
<dbReference type="Gene3D" id="3.30.390.10">
    <property type="entry name" value="Enolase-like, N-terminal domain"/>
    <property type="match status" value="1"/>
</dbReference>